<protein>
    <recommendedName>
        <fullName evidence="5">MFS general substrate transporter</fullName>
    </recommendedName>
</protein>
<feature type="transmembrane region" description="Helical" evidence="2">
    <location>
        <begin position="172"/>
        <end position="192"/>
    </location>
</feature>
<name>A0A6A6W4F6_9PEZI</name>
<dbReference type="RefSeq" id="XP_033600203.1">
    <property type="nucleotide sequence ID" value="XM_033749485.1"/>
</dbReference>
<organism evidence="3 4">
    <name type="scientific">Pseudovirgaria hyperparasitica</name>
    <dbReference type="NCBI Taxonomy" id="470096"/>
    <lineage>
        <taxon>Eukaryota</taxon>
        <taxon>Fungi</taxon>
        <taxon>Dikarya</taxon>
        <taxon>Ascomycota</taxon>
        <taxon>Pezizomycotina</taxon>
        <taxon>Dothideomycetes</taxon>
        <taxon>Dothideomycetes incertae sedis</taxon>
        <taxon>Acrospermales</taxon>
        <taxon>Acrospermaceae</taxon>
        <taxon>Pseudovirgaria</taxon>
    </lineage>
</organism>
<dbReference type="AlphaFoldDB" id="A0A6A6W4F6"/>
<feature type="transmembrane region" description="Helical" evidence="2">
    <location>
        <begin position="204"/>
        <end position="226"/>
    </location>
</feature>
<dbReference type="SUPFAM" id="SSF103473">
    <property type="entry name" value="MFS general substrate transporter"/>
    <property type="match status" value="1"/>
</dbReference>
<dbReference type="InterPro" id="IPR036259">
    <property type="entry name" value="MFS_trans_sf"/>
</dbReference>
<keyword evidence="4" id="KW-1185">Reference proteome</keyword>
<dbReference type="EMBL" id="ML996573">
    <property type="protein sequence ID" value="KAF2757752.1"/>
    <property type="molecule type" value="Genomic_DNA"/>
</dbReference>
<feature type="transmembrane region" description="Helical" evidence="2">
    <location>
        <begin position="458"/>
        <end position="486"/>
    </location>
</feature>
<reference evidence="3" key="1">
    <citation type="journal article" date="2020" name="Stud. Mycol.">
        <title>101 Dothideomycetes genomes: a test case for predicting lifestyles and emergence of pathogens.</title>
        <authorList>
            <person name="Haridas S."/>
            <person name="Albert R."/>
            <person name="Binder M."/>
            <person name="Bloem J."/>
            <person name="Labutti K."/>
            <person name="Salamov A."/>
            <person name="Andreopoulos B."/>
            <person name="Baker S."/>
            <person name="Barry K."/>
            <person name="Bills G."/>
            <person name="Bluhm B."/>
            <person name="Cannon C."/>
            <person name="Castanera R."/>
            <person name="Culley D."/>
            <person name="Daum C."/>
            <person name="Ezra D."/>
            <person name="Gonzalez J."/>
            <person name="Henrissat B."/>
            <person name="Kuo A."/>
            <person name="Liang C."/>
            <person name="Lipzen A."/>
            <person name="Lutzoni F."/>
            <person name="Magnuson J."/>
            <person name="Mondo S."/>
            <person name="Nolan M."/>
            <person name="Ohm R."/>
            <person name="Pangilinan J."/>
            <person name="Park H.-J."/>
            <person name="Ramirez L."/>
            <person name="Alfaro M."/>
            <person name="Sun H."/>
            <person name="Tritt A."/>
            <person name="Yoshinaga Y."/>
            <person name="Zwiers L.-H."/>
            <person name="Turgeon B."/>
            <person name="Goodwin S."/>
            <person name="Spatafora J."/>
            <person name="Crous P."/>
            <person name="Grigoriev I."/>
        </authorList>
    </citation>
    <scope>NUCLEOTIDE SEQUENCE</scope>
    <source>
        <strain evidence="3">CBS 121739</strain>
    </source>
</reference>
<feature type="compositionally biased region" description="Polar residues" evidence="1">
    <location>
        <begin position="16"/>
        <end position="27"/>
    </location>
</feature>
<evidence type="ECO:0000256" key="2">
    <source>
        <dbReference type="SAM" id="Phobius"/>
    </source>
</evidence>
<feature type="region of interest" description="Disordered" evidence="1">
    <location>
        <begin position="385"/>
        <end position="410"/>
    </location>
</feature>
<feature type="transmembrane region" description="Helical" evidence="2">
    <location>
        <begin position="289"/>
        <end position="313"/>
    </location>
</feature>
<gene>
    <name evidence="3" type="ORF">EJ05DRAFT_538888</name>
</gene>
<evidence type="ECO:0000256" key="1">
    <source>
        <dbReference type="SAM" id="MobiDB-lite"/>
    </source>
</evidence>
<dbReference type="Proteomes" id="UP000799437">
    <property type="component" value="Unassembled WGS sequence"/>
</dbReference>
<evidence type="ECO:0000313" key="3">
    <source>
        <dbReference type="EMBL" id="KAF2757752.1"/>
    </source>
</evidence>
<feature type="transmembrane region" description="Helical" evidence="2">
    <location>
        <begin position="325"/>
        <end position="347"/>
    </location>
</feature>
<evidence type="ECO:0000313" key="4">
    <source>
        <dbReference type="Proteomes" id="UP000799437"/>
    </source>
</evidence>
<sequence>MTSHNPSSFNDRRQTSDPTSPMASTARPSEDQRTTTTTSPTHSWEHSTLRNSNSTASPNIRASPAGSKLSSYIPNAFKLKTKKANPQSDLPLSTLTTPANAIHRSTHINLTHDTTTPNHTHKSKPRLTRHALPLKALTTLLTSAATLGLNLSSSITEEYLYDFHLLSTSTQFHLSWIPALQLSLPFLLAYPLAHAFNHGHGATLFRTGAAVLVASQVALAFCDTYVRVLLVRGLAQGVGMAGMLDCAVLAMVRGFAGRPLVVGWRRKMLKKGLAPSRARNEAMRNDGPFLLLVVGLGFVFAGWLGPVYFIVSYATLSLRQAPDDAILILILMLAVSLLASAIPGLLAHHLTGPLNTLLPSTFLSAVVLAVWIALDAVSLSPPALPTTTTPSPLSPSSTPQQQTQQKYTPLPLPPTATTLATLYALTTPLLPLLLATLDRFDLHSQSFGNPKTTLSKRHAVALAACGVGILFGSPICASLIGVIVVRRRGQRPDDGSDFTGAFACALAGWVVGGAFLVAARGAKVGWGVRGRV</sequence>
<feature type="region of interest" description="Disordered" evidence="1">
    <location>
        <begin position="1"/>
        <end position="68"/>
    </location>
</feature>
<dbReference type="GeneID" id="54490539"/>
<feature type="compositionally biased region" description="Polar residues" evidence="1">
    <location>
        <begin position="49"/>
        <end position="60"/>
    </location>
</feature>
<keyword evidence="2" id="KW-1133">Transmembrane helix</keyword>
<feature type="transmembrane region" description="Helical" evidence="2">
    <location>
        <begin position="354"/>
        <end position="374"/>
    </location>
</feature>
<keyword evidence="2" id="KW-0472">Membrane</keyword>
<proteinExistence type="predicted"/>
<feature type="transmembrane region" description="Helical" evidence="2">
    <location>
        <begin position="416"/>
        <end position="437"/>
    </location>
</feature>
<evidence type="ECO:0008006" key="5">
    <source>
        <dbReference type="Google" id="ProtNLM"/>
    </source>
</evidence>
<accession>A0A6A6W4F6</accession>
<feature type="transmembrane region" description="Helical" evidence="2">
    <location>
        <begin position="498"/>
        <end position="519"/>
    </location>
</feature>
<keyword evidence="2" id="KW-0812">Transmembrane</keyword>